<dbReference type="SMART" id="SM00800">
    <property type="entry name" value="uDENN"/>
    <property type="match status" value="1"/>
</dbReference>
<dbReference type="Proteomes" id="UP000290189">
    <property type="component" value="Unassembled WGS sequence"/>
</dbReference>
<evidence type="ECO:0000259" key="3">
    <source>
        <dbReference type="PROSITE" id="PS50211"/>
    </source>
</evidence>
<evidence type="ECO:0000313" key="4">
    <source>
        <dbReference type="EMBL" id="CEP02233.1"/>
    </source>
</evidence>
<dbReference type="Proteomes" id="UP000039324">
    <property type="component" value="Unassembled WGS sequence"/>
</dbReference>
<dbReference type="EMBL" id="OVEO01000001">
    <property type="protein sequence ID" value="SPQ93587.1"/>
    <property type="molecule type" value="Genomic_DNA"/>
</dbReference>
<dbReference type="InterPro" id="IPR005112">
    <property type="entry name" value="dDENN_dom"/>
</dbReference>
<feature type="compositionally biased region" description="Polar residues" evidence="2">
    <location>
        <begin position="755"/>
        <end position="767"/>
    </location>
</feature>
<dbReference type="SMART" id="SM00799">
    <property type="entry name" value="DENN"/>
    <property type="match status" value="1"/>
</dbReference>
<dbReference type="Pfam" id="PF02141">
    <property type="entry name" value="DENN"/>
    <property type="match status" value="1"/>
</dbReference>
<keyword evidence="1" id="KW-0175">Coiled coil</keyword>
<dbReference type="InterPro" id="IPR001194">
    <property type="entry name" value="cDENN_dom"/>
</dbReference>
<evidence type="ECO:0000313" key="6">
    <source>
        <dbReference type="Proteomes" id="UP000039324"/>
    </source>
</evidence>
<dbReference type="InterPro" id="IPR037516">
    <property type="entry name" value="Tripartite_DENN"/>
</dbReference>
<dbReference type="InterPro" id="IPR043153">
    <property type="entry name" value="DENN_C"/>
</dbReference>
<keyword evidence="5" id="KW-0496">Mitochondrion</keyword>
<reference evidence="4 6" key="1">
    <citation type="submission" date="2015-02" db="EMBL/GenBank/DDBJ databases">
        <authorList>
            <person name="Chooi Y.-H."/>
        </authorList>
    </citation>
    <scope>NUCLEOTIDE SEQUENCE [LARGE SCALE GENOMIC DNA]</scope>
    <source>
        <strain evidence="4">E3</strain>
    </source>
</reference>
<dbReference type="EMBL" id="CDSF01000122">
    <property type="protein sequence ID" value="CEP02233.1"/>
    <property type="molecule type" value="Genomic_DNA"/>
</dbReference>
<keyword evidence="6" id="KW-1185">Reference proteome</keyword>
<evidence type="ECO:0000313" key="7">
    <source>
        <dbReference type="Proteomes" id="UP000290189"/>
    </source>
</evidence>
<protein>
    <recommendedName>
        <fullName evidence="3">UDENN domain-containing protein</fullName>
    </recommendedName>
</protein>
<dbReference type="GO" id="GO:0032483">
    <property type="term" value="P:regulation of Rab protein signal transduction"/>
    <property type="evidence" value="ECO:0007669"/>
    <property type="project" value="TreeGrafter"/>
</dbReference>
<dbReference type="InterPro" id="IPR027267">
    <property type="entry name" value="AH/BAR_dom_sf"/>
</dbReference>
<organism evidence="4 6">
    <name type="scientific">Plasmodiophora brassicae</name>
    <name type="common">Clubroot disease agent</name>
    <dbReference type="NCBI Taxonomy" id="37360"/>
    <lineage>
        <taxon>Eukaryota</taxon>
        <taxon>Sar</taxon>
        <taxon>Rhizaria</taxon>
        <taxon>Endomyxa</taxon>
        <taxon>Phytomyxea</taxon>
        <taxon>Plasmodiophorida</taxon>
        <taxon>Plasmodiophoridae</taxon>
        <taxon>Plasmodiophora</taxon>
    </lineage>
</organism>
<evidence type="ECO:0000256" key="2">
    <source>
        <dbReference type="SAM" id="MobiDB-lite"/>
    </source>
</evidence>
<dbReference type="SUPFAM" id="SSF103657">
    <property type="entry name" value="BAR/IMD domain-like"/>
    <property type="match status" value="1"/>
</dbReference>
<name>A0A0G4J3N1_PLABS</name>
<dbReference type="STRING" id="37360.A0A0G4J3N1"/>
<proteinExistence type="predicted"/>
<feature type="region of interest" description="Disordered" evidence="2">
    <location>
        <begin position="1344"/>
        <end position="1421"/>
    </location>
</feature>
<feature type="coiled-coil region" evidence="1">
    <location>
        <begin position="608"/>
        <end position="690"/>
    </location>
</feature>
<reference evidence="5 7" key="2">
    <citation type="submission" date="2018-03" db="EMBL/GenBank/DDBJ databases">
        <authorList>
            <person name="Fogelqvist J."/>
        </authorList>
    </citation>
    <scope>NUCLEOTIDE SEQUENCE [LARGE SCALE GENOMIC DNA]</scope>
</reference>
<feature type="domain" description="UDENN" evidence="3">
    <location>
        <begin position="12"/>
        <end position="395"/>
    </location>
</feature>
<dbReference type="InterPro" id="IPR051696">
    <property type="entry name" value="DENN_Domain_GEFs"/>
</dbReference>
<dbReference type="Gene3D" id="3.30.450.200">
    <property type="match status" value="1"/>
</dbReference>
<dbReference type="Gene3D" id="3.40.50.11500">
    <property type="match status" value="1"/>
</dbReference>
<dbReference type="PANTHER" id="PTHR12296">
    <property type="entry name" value="DENN DOMAIN-CONTAINING PROTEIN 4"/>
    <property type="match status" value="1"/>
</dbReference>
<accession>A0A0G4J3N1</accession>
<dbReference type="PROSITE" id="PS50211">
    <property type="entry name" value="DENN"/>
    <property type="match status" value="1"/>
</dbReference>
<dbReference type="OrthoDB" id="10266080at2759"/>
<feature type="region of interest" description="Disordered" evidence="2">
    <location>
        <begin position="755"/>
        <end position="782"/>
    </location>
</feature>
<feature type="coiled-coil region" evidence="1">
    <location>
        <begin position="1136"/>
        <end position="1250"/>
    </location>
</feature>
<gene>
    <name evidence="4" type="ORF">PBRA_002497</name>
    <name evidence="5" type="ORF">PLBR_LOCUS802</name>
</gene>
<sequence length="1469" mass="163358">MSVARLPQRVVDYFAVAKRDLKHDVFVAVRFPTVDHSDCEFPKDVSMFCFPDDAPGVEKEDGNSDSVADVVEFTFVLTEVDGKRVYVSALRDNSTGECFILTSHWAFFNQMAVFLRHAHYILTSRTSTPYPIESLLVNLIFEVPLPPRGRTEVVVPLIGTNRELVFRRPAPNGGPLDDFDVETLFHLLSVDAILSVFSATLSERRILFVSTKESSLTPVIESINNLLNPMFWRHIYIPLLPRILIEYVCTPMPFLMGVLRSYLPELALLGGICLVDLDQGTVVYVDDAGKGLLTTSPVPLLPDRPSRALSKRLRQATTDGKIDRVAIADAFQRFFAVVLGHYRKYVDFENADDAFDKRQFLEASPDGCESLSSLIDTQMFASFIDDRVRFSDDIDTLLFDDYILREQGRPAAFLSDTSQAHKTRHVCMAPVTVPGVSGPFTYWNGLQQVEPERIPSARAVDVLVDSTTESQTLASGMSHASLKFFMDQKVYSRQFHSMKIASTRHDIAFNSVIQTTIAWTGAERDALQVLSRLQWPTLAACSITALFEALHSYANLTLTARSVALTDMETNLERDLSSKLAFIDRDLKILFDEARQLDADATANKAQLESCKSALAAARKRLKSIETASPPSTARWSSTREMGKLVAARSEVQALEIERAEAEATFRTLLDLYNKRIPEIISELQRLNDERVGTFRSAISSHANSRRQQLKAEEAALADLESITKASPPPVQRVNSLVAKFIPLLDNFSEAQIASAPLSSESPTGPRSRSDAECTQDPPVPDSTQPFRYSMLMWGQFDLLFDHAVKAKAIVKQVEAALASASALFDSLPTATNRGGGLLSSLSLSPHKPLSTATSSLAGTKAEAALLDALEHQLSQLDRAAQKTMKRIKKTAVDARVLKRECKGSFAMIEKRRQKLELDVSSAQDAYSRSLSAPSVSDLNRLKPQPSNVTPKSQREIDMMSRQWQTSQVQHHCGIAYLLDQFQKVEHNRILTLRSALLDFHGALYDYYAKYRAGMDEMVPIIDAVSKGSVIYELVHRLHGHISSPVERKQPDLISSCNADQFPEVCQQISSGLDLVATIAGQLEQVIGLDDALVSRIRKQSWSLNLQDGLETVNAALKAFHQFVAEDWVNILETSAAERRKQLADLRRMRETLQSRLAMAITKEHNGRKLKTDCAAQFQRSSEEVTRIEAALKSAREKLARAEAEDSSPTTSSSIMSFMKKPVAKHRQRVAELEADLKKLQSATEQLSVEKCSSEVAYQDTLGSLYNFIQEIEMNRVEAVACCARRMNELGQELVLRAWETLHVLETSARKVDARLDMTLWVAAARKKAAYPCPDAVLRNLERSALDDDNNEKGDGVDPTDRNRALGIDSDSSSKEHRLHVTTSADPSEASDDDATPVPSRLLATPRITISSDSPGPLEPKRSLTFEEQVVTQAPLSSDEDPANVQQCLKDLCEQVAQLMTNESRTVIR</sequence>
<dbReference type="PANTHER" id="PTHR12296:SF21">
    <property type="entry name" value="DENN DOMAIN-CONTAINING PROTEIN 3"/>
    <property type="match status" value="1"/>
</dbReference>
<geneLocation type="mitochondrion" evidence="5"/>
<feature type="compositionally biased region" description="Basic and acidic residues" evidence="2">
    <location>
        <begin position="1344"/>
        <end position="1364"/>
    </location>
</feature>
<dbReference type="Gene3D" id="1.20.1270.60">
    <property type="entry name" value="Arfaptin homology (AH) domain/BAR domain"/>
    <property type="match status" value="3"/>
</dbReference>
<evidence type="ECO:0000313" key="5">
    <source>
        <dbReference type="EMBL" id="SPQ93587.1"/>
    </source>
</evidence>
<dbReference type="GO" id="GO:0031410">
    <property type="term" value="C:cytoplasmic vesicle"/>
    <property type="evidence" value="ECO:0007669"/>
    <property type="project" value="TreeGrafter"/>
</dbReference>
<dbReference type="SMART" id="SM00801">
    <property type="entry name" value="dDENN"/>
    <property type="match status" value="1"/>
</dbReference>
<evidence type="ECO:0000256" key="1">
    <source>
        <dbReference type="SAM" id="Coils"/>
    </source>
</evidence>
<dbReference type="InterPro" id="IPR005113">
    <property type="entry name" value="uDENN_dom"/>
</dbReference>
<dbReference type="Pfam" id="PF03456">
    <property type="entry name" value="uDENN"/>
    <property type="match status" value="1"/>
</dbReference>